<evidence type="ECO:0000313" key="3">
    <source>
        <dbReference type="Proteomes" id="UP000245383"/>
    </source>
</evidence>
<organism evidence="2 3">
    <name type="scientific">Smittium simulii</name>
    <dbReference type="NCBI Taxonomy" id="133385"/>
    <lineage>
        <taxon>Eukaryota</taxon>
        <taxon>Fungi</taxon>
        <taxon>Fungi incertae sedis</taxon>
        <taxon>Zoopagomycota</taxon>
        <taxon>Kickxellomycotina</taxon>
        <taxon>Harpellomycetes</taxon>
        <taxon>Harpellales</taxon>
        <taxon>Legeriomycetaceae</taxon>
        <taxon>Smittium</taxon>
    </lineage>
</organism>
<comment type="caution">
    <text evidence="2">The sequence shown here is derived from an EMBL/GenBank/DDBJ whole genome shotgun (WGS) entry which is preliminary data.</text>
</comment>
<keyword evidence="3" id="KW-1185">Reference proteome</keyword>
<dbReference type="Proteomes" id="UP000245383">
    <property type="component" value="Unassembled WGS sequence"/>
</dbReference>
<feature type="domain" description="Integrase catalytic" evidence="1">
    <location>
        <begin position="1"/>
        <end position="68"/>
    </location>
</feature>
<protein>
    <recommendedName>
        <fullName evidence="1">Integrase catalytic domain-containing protein</fullName>
    </recommendedName>
</protein>
<dbReference type="OrthoDB" id="5765253at2759"/>
<dbReference type="GO" id="GO:0005634">
    <property type="term" value="C:nucleus"/>
    <property type="evidence" value="ECO:0007669"/>
    <property type="project" value="UniProtKB-ARBA"/>
</dbReference>
<dbReference type="GO" id="GO:0003676">
    <property type="term" value="F:nucleic acid binding"/>
    <property type="evidence" value="ECO:0007669"/>
    <property type="project" value="InterPro"/>
</dbReference>
<accession>A0A2T9YBC4</accession>
<evidence type="ECO:0000259" key="1">
    <source>
        <dbReference type="PROSITE" id="PS50994"/>
    </source>
</evidence>
<dbReference type="AlphaFoldDB" id="A0A2T9YBC4"/>
<reference evidence="2 3" key="1">
    <citation type="journal article" date="2018" name="MBio">
        <title>Comparative Genomics Reveals the Core Gene Toolbox for the Fungus-Insect Symbiosis.</title>
        <authorList>
            <person name="Wang Y."/>
            <person name="Stata M."/>
            <person name="Wang W."/>
            <person name="Stajich J.E."/>
            <person name="White M.M."/>
            <person name="Moncalvo J.M."/>
        </authorList>
    </citation>
    <scope>NUCLEOTIDE SEQUENCE [LARGE SCALE GENOMIC DNA]</scope>
    <source>
        <strain evidence="2 3">SWE-8-4</strain>
    </source>
</reference>
<dbReference type="InterPro" id="IPR036397">
    <property type="entry name" value="RNaseH_sf"/>
</dbReference>
<sequence length="365" mass="41134">MVLIDCARPFTATEKDDRYILVLADLFTRWVDVVAVQVVSTETTIRVLEIKLIVLLDCPQKILSDNGPVKEYKYLGVVFNNSWNHKLAIKNNSDNTKKHFLLPMATYGGELFGMSVARSNQLQRIIDNACCIVLGCGNSTALSRIRDELKIATVNIRTAVARERAYYKWPTLKTWMPEVMLMPFINRLDILVINKKRWAKRYCQDIVPGKAAKTLKLRARKNDKSKIIAWIEQIMASRIRSVGLLELVYTEYSQGIQSIIKIRVGCFNTMLKLASAKIADMASLTRTRLLGTSIGGGLVITTAGLRQLQSSTLAVSNVLSMVRYMSKIYTTRNYSKQNNERANLLYPKSWGYGDPNGSGEPVIVL</sequence>
<dbReference type="EMBL" id="MBFR01000306">
    <property type="protein sequence ID" value="PVU89594.1"/>
    <property type="molecule type" value="Genomic_DNA"/>
</dbReference>
<dbReference type="PROSITE" id="PS50994">
    <property type="entry name" value="INTEGRASE"/>
    <property type="match status" value="1"/>
</dbReference>
<dbReference type="GO" id="GO:0015074">
    <property type="term" value="P:DNA integration"/>
    <property type="evidence" value="ECO:0007669"/>
    <property type="project" value="InterPro"/>
</dbReference>
<dbReference type="InterPro" id="IPR001584">
    <property type="entry name" value="Integrase_cat-core"/>
</dbReference>
<evidence type="ECO:0000313" key="2">
    <source>
        <dbReference type="EMBL" id="PVU89594.1"/>
    </source>
</evidence>
<dbReference type="InterPro" id="IPR012337">
    <property type="entry name" value="RNaseH-like_sf"/>
</dbReference>
<name>A0A2T9YBC4_9FUNG</name>
<gene>
    <name evidence="2" type="ORF">BB561_005275</name>
</gene>
<dbReference type="Gene3D" id="3.30.420.10">
    <property type="entry name" value="Ribonuclease H-like superfamily/Ribonuclease H"/>
    <property type="match status" value="1"/>
</dbReference>
<dbReference type="SUPFAM" id="SSF53098">
    <property type="entry name" value="Ribonuclease H-like"/>
    <property type="match status" value="1"/>
</dbReference>
<proteinExistence type="predicted"/>